<dbReference type="Pfam" id="PF11906">
    <property type="entry name" value="DUF3426"/>
    <property type="match status" value="1"/>
</dbReference>
<gene>
    <name evidence="2" type="ORF">ABR69_05380</name>
</gene>
<keyword evidence="1" id="KW-1133">Transmembrane helix</keyword>
<sequence length="272" mass="28652">MKTATTCCPFCQAQIKVSARLIGATGPAVRCGACFRLFTAANAVNLGSDLDPGQREGDRANAEGSTEAVRMRALNTDYSLLSGEGLEPINSAQLPHLDSSPIEIAAKADGTWRHAAKTATSVFTLLLLVAALAAQYLWANRNLYQHSPALYPLFASGCALFNCSIPPFSDISAFRGEALTVVSGPVGSNSLVVSFVLSNSAPLAQTAPVLILSFDTAAQRSVALREFAPVDYFPASTDPIKALSAGERVTIRLELIDPGADAVNYTVAFRAL</sequence>
<feature type="transmembrane region" description="Helical" evidence="1">
    <location>
        <begin position="119"/>
        <end position="138"/>
    </location>
</feature>
<name>A0A0R2SJ48_9GAMM</name>
<evidence type="ECO:0000313" key="2">
    <source>
        <dbReference type="EMBL" id="KRO72675.1"/>
    </source>
</evidence>
<keyword evidence="1" id="KW-0812">Transmembrane</keyword>
<reference evidence="2 3" key="1">
    <citation type="submission" date="2015-10" db="EMBL/GenBank/DDBJ databases">
        <title>Metagenome-Assembled Genomes uncover a global brackish microbiome.</title>
        <authorList>
            <person name="Hugerth L.W."/>
            <person name="Larsson J."/>
            <person name="Alneberg J."/>
            <person name="Lindh M.V."/>
            <person name="Legrand C."/>
            <person name="Pinhassi J."/>
            <person name="Andersson A.F."/>
        </authorList>
    </citation>
    <scope>NUCLEOTIDE SEQUENCE [LARGE SCALE GENOMIC DNA]</scope>
    <source>
        <strain evidence="2">BACL4 MAG-120507-bin80</strain>
    </source>
</reference>
<proteinExistence type="predicted"/>
<dbReference type="InterPro" id="IPR011723">
    <property type="entry name" value="Znf/thioredoxin_put"/>
</dbReference>
<dbReference type="NCBIfam" id="TIGR02098">
    <property type="entry name" value="MJ0042_CXXC"/>
    <property type="match status" value="1"/>
</dbReference>
<dbReference type="AlphaFoldDB" id="A0A0R2SJ48"/>
<evidence type="ECO:0008006" key="4">
    <source>
        <dbReference type="Google" id="ProtNLM"/>
    </source>
</evidence>
<comment type="caution">
    <text evidence="2">The sequence shown here is derived from an EMBL/GenBank/DDBJ whole genome shotgun (WGS) entry which is preliminary data.</text>
</comment>
<dbReference type="EMBL" id="LIBB01000053">
    <property type="protein sequence ID" value="KRO72675.1"/>
    <property type="molecule type" value="Genomic_DNA"/>
</dbReference>
<accession>A0A0R2SJ48</accession>
<dbReference type="Proteomes" id="UP000051934">
    <property type="component" value="Unassembled WGS sequence"/>
</dbReference>
<dbReference type="InterPro" id="IPR021834">
    <property type="entry name" value="DUF3426"/>
</dbReference>
<evidence type="ECO:0000256" key="1">
    <source>
        <dbReference type="SAM" id="Phobius"/>
    </source>
</evidence>
<evidence type="ECO:0000313" key="3">
    <source>
        <dbReference type="Proteomes" id="UP000051934"/>
    </source>
</evidence>
<keyword evidence="1" id="KW-0472">Membrane</keyword>
<organism evidence="2 3">
    <name type="scientific">OM182 bacterium BACL3 MAG-120507-bin80</name>
    <dbReference type="NCBI Taxonomy" id="1655577"/>
    <lineage>
        <taxon>Bacteria</taxon>
        <taxon>Pseudomonadati</taxon>
        <taxon>Pseudomonadota</taxon>
        <taxon>Gammaproteobacteria</taxon>
        <taxon>OMG group</taxon>
        <taxon>OM182 clade</taxon>
    </lineage>
</organism>
<protein>
    <recommendedName>
        <fullName evidence="4">Zinc finger/thioredoxin putative domain-containing protein</fullName>
    </recommendedName>
</protein>